<keyword evidence="1" id="KW-0732">Signal</keyword>
<organism evidence="2 3">
    <name type="scientific">Chironomus riparius</name>
    <dbReference type="NCBI Taxonomy" id="315576"/>
    <lineage>
        <taxon>Eukaryota</taxon>
        <taxon>Metazoa</taxon>
        <taxon>Ecdysozoa</taxon>
        <taxon>Arthropoda</taxon>
        <taxon>Hexapoda</taxon>
        <taxon>Insecta</taxon>
        <taxon>Pterygota</taxon>
        <taxon>Neoptera</taxon>
        <taxon>Endopterygota</taxon>
        <taxon>Diptera</taxon>
        <taxon>Nematocera</taxon>
        <taxon>Chironomoidea</taxon>
        <taxon>Chironomidae</taxon>
        <taxon>Chironominae</taxon>
        <taxon>Chironomus</taxon>
    </lineage>
</organism>
<keyword evidence="3" id="KW-1185">Reference proteome</keyword>
<protein>
    <submittedName>
        <fullName evidence="2">Uncharacterized protein</fullName>
    </submittedName>
</protein>
<sequence length="290" mass="32045">MNPEFVFIILLAFTSQVIAKNVDQVHKCKPDICGPNAKCIDNEDDKVYNKLKQPYCLCEPKTIGKPPNCMIGCLKNSDCNGDEFCDVDNKMCKKVCEHSCNSTETCHDSKKLCIGKCRDHDDCKLNEICDIGHSCVAGCRSDNSCKDNEYCNDDLKCINVCAKANCGENSVCNGYNHIQHCACEEGYIPEKGVGCKQKEPSHSFVELDELECHNFCGDYASCIVEDDIIHCYCPKDLRSNPIVACPPPLLFGTSKPEYCECCEQAIDPDCAVPISCALDADCVVEESLLP</sequence>
<dbReference type="Proteomes" id="UP001153620">
    <property type="component" value="Chromosome 1"/>
</dbReference>
<accession>A0A9N9RNA5</accession>
<feature type="chain" id="PRO_5040196931" evidence="1">
    <location>
        <begin position="20"/>
        <end position="290"/>
    </location>
</feature>
<dbReference type="AlphaFoldDB" id="A0A9N9RNA5"/>
<dbReference type="EMBL" id="OU895877">
    <property type="protein sequence ID" value="CAG9799649.1"/>
    <property type="molecule type" value="Genomic_DNA"/>
</dbReference>
<dbReference type="PANTHER" id="PTHR22963">
    <property type="entry name" value="ENDOGLIN-RELATED"/>
    <property type="match status" value="1"/>
</dbReference>
<evidence type="ECO:0000313" key="3">
    <source>
        <dbReference type="Proteomes" id="UP001153620"/>
    </source>
</evidence>
<evidence type="ECO:0000256" key="1">
    <source>
        <dbReference type="SAM" id="SignalP"/>
    </source>
</evidence>
<feature type="signal peptide" evidence="1">
    <location>
        <begin position="1"/>
        <end position="19"/>
    </location>
</feature>
<reference evidence="2" key="1">
    <citation type="submission" date="2022-01" db="EMBL/GenBank/DDBJ databases">
        <authorList>
            <person name="King R."/>
        </authorList>
    </citation>
    <scope>NUCLEOTIDE SEQUENCE</scope>
</reference>
<proteinExistence type="predicted"/>
<dbReference type="OrthoDB" id="7250310at2759"/>
<gene>
    <name evidence="2" type="ORF">CHIRRI_LOCUS2612</name>
</gene>
<dbReference type="PANTHER" id="PTHR22963:SF39">
    <property type="entry name" value="DUMPY"/>
    <property type="match status" value="1"/>
</dbReference>
<evidence type="ECO:0000313" key="2">
    <source>
        <dbReference type="EMBL" id="CAG9799649.1"/>
    </source>
</evidence>
<name>A0A9N9RNA5_9DIPT</name>
<reference evidence="2" key="2">
    <citation type="submission" date="2022-10" db="EMBL/GenBank/DDBJ databases">
        <authorList>
            <consortium name="ENA_rothamsted_submissions"/>
            <consortium name="culmorum"/>
            <person name="King R."/>
        </authorList>
    </citation>
    <scope>NUCLEOTIDE SEQUENCE</scope>
</reference>